<dbReference type="EMBL" id="UYSL01019845">
    <property type="protein sequence ID" value="VDL70549.1"/>
    <property type="molecule type" value="Genomic_DNA"/>
</dbReference>
<evidence type="ECO:0000313" key="3">
    <source>
        <dbReference type="Proteomes" id="UP000271162"/>
    </source>
</evidence>
<keyword evidence="3" id="KW-1185">Reference proteome</keyword>
<sequence length="149" mass="17813">MGSVRAEFVKNMTAPERSFHAIVRDHHSNVLEQVTFTHPMCWKLKITVNDLLILEQFDFAPPEQQNQRSKDKMLRKTKRRDEHRPNFWFILDPQRRRRKLQLLSKNPHHQKSGPRETSSRDPTFRKATTPLKPRHKQDRQYGITTADCF</sequence>
<evidence type="ECO:0000313" key="4">
    <source>
        <dbReference type="WBParaSite" id="NBR_0000695901-mRNA-1"/>
    </source>
</evidence>
<protein>
    <submittedName>
        <fullName evidence="4">DUF667 domain-containing protein</fullName>
    </submittedName>
</protein>
<dbReference type="Proteomes" id="UP000271162">
    <property type="component" value="Unassembled WGS sequence"/>
</dbReference>
<dbReference type="AlphaFoldDB" id="A0A0N4XVV4"/>
<proteinExistence type="predicted"/>
<feature type="region of interest" description="Disordered" evidence="1">
    <location>
        <begin position="59"/>
        <end position="80"/>
    </location>
</feature>
<feature type="compositionally biased region" description="Basic and acidic residues" evidence="1">
    <location>
        <begin position="113"/>
        <end position="124"/>
    </location>
</feature>
<organism evidence="4">
    <name type="scientific">Nippostrongylus brasiliensis</name>
    <name type="common">Rat hookworm</name>
    <dbReference type="NCBI Taxonomy" id="27835"/>
    <lineage>
        <taxon>Eukaryota</taxon>
        <taxon>Metazoa</taxon>
        <taxon>Ecdysozoa</taxon>
        <taxon>Nematoda</taxon>
        <taxon>Chromadorea</taxon>
        <taxon>Rhabditida</taxon>
        <taxon>Rhabditina</taxon>
        <taxon>Rhabditomorpha</taxon>
        <taxon>Strongyloidea</taxon>
        <taxon>Heligmosomidae</taxon>
        <taxon>Nippostrongylus</taxon>
    </lineage>
</organism>
<feature type="region of interest" description="Disordered" evidence="1">
    <location>
        <begin position="99"/>
        <end position="149"/>
    </location>
</feature>
<gene>
    <name evidence="2" type="ORF">NBR_LOCUS6960</name>
</gene>
<evidence type="ECO:0000256" key="1">
    <source>
        <dbReference type="SAM" id="MobiDB-lite"/>
    </source>
</evidence>
<dbReference type="WBParaSite" id="NBR_0000695901-mRNA-1">
    <property type="protein sequence ID" value="NBR_0000695901-mRNA-1"/>
    <property type="gene ID" value="NBR_0000695901"/>
</dbReference>
<reference evidence="2 3" key="2">
    <citation type="submission" date="2018-11" db="EMBL/GenBank/DDBJ databases">
        <authorList>
            <consortium name="Pathogen Informatics"/>
        </authorList>
    </citation>
    <scope>NUCLEOTIDE SEQUENCE [LARGE SCALE GENOMIC DNA]</scope>
</reference>
<evidence type="ECO:0000313" key="2">
    <source>
        <dbReference type="EMBL" id="VDL70549.1"/>
    </source>
</evidence>
<feature type="compositionally biased region" description="Basic residues" evidence="1">
    <location>
        <begin position="99"/>
        <end position="112"/>
    </location>
</feature>
<dbReference type="STRING" id="27835.A0A0N4XVV4"/>
<name>A0A0N4XVV4_NIPBR</name>
<reference evidence="4" key="1">
    <citation type="submission" date="2017-02" db="UniProtKB">
        <authorList>
            <consortium name="WormBaseParasite"/>
        </authorList>
    </citation>
    <scope>IDENTIFICATION</scope>
</reference>
<accession>A0A0N4XVV4</accession>
<feature type="compositionally biased region" description="Basic and acidic residues" evidence="1">
    <location>
        <begin position="68"/>
        <end position="80"/>
    </location>
</feature>